<dbReference type="AlphaFoldDB" id="A0A916Y546"/>
<dbReference type="GO" id="GO:0016757">
    <property type="term" value="F:glycosyltransferase activity"/>
    <property type="evidence" value="ECO:0007669"/>
    <property type="project" value="TreeGrafter"/>
</dbReference>
<reference evidence="2 3" key="1">
    <citation type="journal article" date="2014" name="Int. J. Syst. Evol. Microbiol.">
        <title>Complete genome sequence of Corynebacterium casei LMG S-19264T (=DSM 44701T), isolated from a smear-ripened cheese.</title>
        <authorList>
            <consortium name="US DOE Joint Genome Institute (JGI-PGF)"/>
            <person name="Walter F."/>
            <person name="Albersmeier A."/>
            <person name="Kalinowski J."/>
            <person name="Ruckert C."/>
        </authorList>
    </citation>
    <scope>NUCLEOTIDE SEQUENCE [LARGE SCALE GENOMIC DNA]</scope>
    <source>
        <strain evidence="2 3">CGMCC 1.15358</strain>
    </source>
</reference>
<evidence type="ECO:0000259" key="1">
    <source>
        <dbReference type="Pfam" id="PF13439"/>
    </source>
</evidence>
<name>A0A916Y546_9SPHN</name>
<dbReference type="Pfam" id="PF13692">
    <property type="entry name" value="Glyco_trans_1_4"/>
    <property type="match status" value="1"/>
</dbReference>
<dbReference type="SUPFAM" id="SSF53756">
    <property type="entry name" value="UDP-Glycosyltransferase/glycogen phosphorylase"/>
    <property type="match status" value="1"/>
</dbReference>
<dbReference type="Proteomes" id="UP000598997">
    <property type="component" value="Unassembled WGS sequence"/>
</dbReference>
<dbReference type="InterPro" id="IPR050194">
    <property type="entry name" value="Glycosyltransferase_grp1"/>
</dbReference>
<proteinExistence type="predicted"/>
<keyword evidence="2" id="KW-0808">Transferase</keyword>
<gene>
    <name evidence="2" type="ORF">GCM10010989_01310</name>
</gene>
<dbReference type="Gene3D" id="3.40.50.2000">
    <property type="entry name" value="Glycogen Phosphorylase B"/>
    <property type="match status" value="2"/>
</dbReference>
<evidence type="ECO:0000313" key="3">
    <source>
        <dbReference type="Proteomes" id="UP000598997"/>
    </source>
</evidence>
<dbReference type="Pfam" id="PF13439">
    <property type="entry name" value="Glyco_transf_4"/>
    <property type="match status" value="1"/>
</dbReference>
<keyword evidence="3" id="KW-1185">Reference proteome</keyword>
<comment type="caution">
    <text evidence="2">The sequence shown here is derived from an EMBL/GenBank/DDBJ whole genome shotgun (WGS) entry which is preliminary data.</text>
</comment>
<evidence type="ECO:0000313" key="2">
    <source>
        <dbReference type="EMBL" id="GGD30920.1"/>
    </source>
</evidence>
<dbReference type="OrthoDB" id="9790710at2"/>
<protein>
    <submittedName>
        <fullName evidence="2">Glycosyl transferase</fullName>
    </submittedName>
</protein>
<dbReference type="PANTHER" id="PTHR45947:SF3">
    <property type="entry name" value="SULFOQUINOVOSYL TRANSFERASE SQD2"/>
    <property type="match status" value="1"/>
</dbReference>
<dbReference type="RefSeq" id="WP_066765836.1">
    <property type="nucleotide sequence ID" value="NZ_BMIO01000001.1"/>
</dbReference>
<organism evidence="2 3">
    <name type="scientific">Croceicoccus pelagius</name>
    <dbReference type="NCBI Taxonomy" id="1703341"/>
    <lineage>
        <taxon>Bacteria</taxon>
        <taxon>Pseudomonadati</taxon>
        <taxon>Pseudomonadota</taxon>
        <taxon>Alphaproteobacteria</taxon>
        <taxon>Sphingomonadales</taxon>
        <taxon>Erythrobacteraceae</taxon>
        <taxon>Croceicoccus</taxon>
    </lineage>
</organism>
<accession>A0A916Y546</accession>
<dbReference type="InterPro" id="IPR028098">
    <property type="entry name" value="Glyco_trans_4-like_N"/>
</dbReference>
<dbReference type="EMBL" id="BMIO01000001">
    <property type="protein sequence ID" value="GGD30920.1"/>
    <property type="molecule type" value="Genomic_DNA"/>
</dbReference>
<feature type="domain" description="Glycosyltransferase subfamily 4-like N-terminal" evidence="1">
    <location>
        <begin position="14"/>
        <end position="211"/>
    </location>
</feature>
<sequence>MKRVILHVSHSDRVGGAAIAARRLVEAQRKLGLDAHMLVIDKRGGEGWINEAAADTKAKARAARFVAKRLLRRDNSPAAGTMRTAAVLPTGLGREIAGIAPDVVHLHWLGSEAISVRELGKLALPTVWTCHDQWAFCGTEHYAPDEGYRHGYKGRDRFDADVGAWKRKKRHWRGFAPTLACPSRWMADCAARSDIAGQWPSVVIPNTLDTSVFSPLDRDQARKSLGLPEGELVLFGADAGDRDRRKGYDLLLDALAKLRTRDQVALVTFGGAAKSVGEVAGLPCHALGKVSDPAMLTRLYSAADLFVVPSRADNLPNTMVEAQCCGTRSVGFDVGGLGDIVSAPHLGELVPAFDTGKLAAAIDRQLAAEPDRERIRTDALAHFGNKPVVDAFSRLYDALIAKEQGVGC</sequence>
<dbReference type="PANTHER" id="PTHR45947">
    <property type="entry name" value="SULFOQUINOVOSYL TRANSFERASE SQD2"/>
    <property type="match status" value="1"/>
</dbReference>